<reference evidence="2 3" key="1">
    <citation type="journal article" date="2010" name="Nature">
        <title>Genome sequencing and analysis of the model grass Brachypodium distachyon.</title>
        <authorList>
            <consortium name="International Brachypodium Initiative"/>
        </authorList>
    </citation>
    <scope>NUCLEOTIDE SEQUENCE [LARGE SCALE GENOMIC DNA]</scope>
    <source>
        <strain evidence="2 3">Bd21</strain>
    </source>
</reference>
<feature type="region of interest" description="Disordered" evidence="1">
    <location>
        <begin position="81"/>
        <end position="110"/>
    </location>
</feature>
<keyword evidence="4" id="KW-1185">Reference proteome</keyword>
<dbReference type="InParanoid" id="A0A0Q3PGL0"/>
<protein>
    <submittedName>
        <fullName evidence="2 3">Uncharacterized protein</fullName>
    </submittedName>
</protein>
<reference evidence="2" key="2">
    <citation type="submission" date="2017-06" db="EMBL/GenBank/DDBJ databases">
        <title>WGS assembly of Brachypodium distachyon.</title>
        <authorList>
            <consortium name="The International Brachypodium Initiative"/>
            <person name="Lucas S."/>
            <person name="Harmon-Smith M."/>
            <person name="Lail K."/>
            <person name="Tice H."/>
            <person name="Grimwood J."/>
            <person name="Bruce D."/>
            <person name="Barry K."/>
            <person name="Shu S."/>
            <person name="Lindquist E."/>
            <person name="Wang M."/>
            <person name="Pitluck S."/>
            <person name="Vogel J.P."/>
            <person name="Garvin D.F."/>
            <person name="Mockler T.C."/>
            <person name="Schmutz J."/>
            <person name="Rokhsar D."/>
            <person name="Bevan M.W."/>
        </authorList>
    </citation>
    <scope>NUCLEOTIDE SEQUENCE</scope>
    <source>
        <strain evidence="2">Bd21</strain>
    </source>
</reference>
<reference evidence="3" key="3">
    <citation type="submission" date="2018-08" db="UniProtKB">
        <authorList>
            <consortium name="EnsemblPlants"/>
        </authorList>
    </citation>
    <scope>IDENTIFICATION</scope>
    <source>
        <strain evidence="3">cv. Bd21</strain>
    </source>
</reference>
<evidence type="ECO:0000313" key="2">
    <source>
        <dbReference type="EMBL" id="KQJ88457.2"/>
    </source>
</evidence>
<dbReference type="EnsemblPlants" id="KQJ88457">
    <property type="protein sequence ID" value="KQJ88457"/>
    <property type="gene ID" value="BRADI_4g18252v3"/>
</dbReference>
<dbReference type="AlphaFoldDB" id="A0A0Q3PGL0"/>
<sequence>MDKSKLQENEIWELRREDPALWSVRPCCVGIFFPHTTRTSTQIEVEQRHTAEEAQAAQQFLRFARPVEQLRVKQLHCIWSGPRTQHKRSHPVPFPSSSPSPPPPALVSMA</sequence>
<feature type="compositionally biased region" description="Pro residues" evidence="1">
    <location>
        <begin position="92"/>
        <end position="110"/>
    </location>
</feature>
<dbReference type="Gramene" id="KQJ88457">
    <property type="protein sequence ID" value="KQJ88457"/>
    <property type="gene ID" value="BRADI_4g18252v3"/>
</dbReference>
<organism evidence="2">
    <name type="scientific">Brachypodium distachyon</name>
    <name type="common">Purple false brome</name>
    <name type="synonym">Trachynia distachya</name>
    <dbReference type="NCBI Taxonomy" id="15368"/>
    <lineage>
        <taxon>Eukaryota</taxon>
        <taxon>Viridiplantae</taxon>
        <taxon>Streptophyta</taxon>
        <taxon>Embryophyta</taxon>
        <taxon>Tracheophyta</taxon>
        <taxon>Spermatophyta</taxon>
        <taxon>Magnoliopsida</taxon>
        <taxon>Liliopsida</taxon>
        <taxon>Poales</taxon>
        <taxon>Poaceae</taxon>
        <taxon>BOP clade</taxon>
        <taxon>Pooideae</taxon>
        <taxon>Stipodae</taxon>
        <taxon>Brachypodieae</taxon>
        <taxon>Brachypodium</taxon>
    </lineage>
</organism>
<name>A0A0Q3PGL0_BRADI</name>
<accession>A0A0Q3PGL0</accession>
<evidence type="ECO:0000256" key="1">
    <source>
        <dbReference type="SAM" id="MobiDB-lite"/>
    </source>
</evidence>
<evidence type="ECO:0000313" key="4">
    <source>
        <dbReference type="Proteomes" id="UP000008810"/>
    </source>
</evidence>
<evidence type="ECO:0000313" key="3">
    <source>
        <dbReference type="EnsemblPlants" id="KQJ88457"/>
    </source>
</evidence>
<gene>
    <name evidence="2" type="ORF">BRADI_4g18252v3</name>
</gene>
<proteinExistence type="predicted"/>
<dbReference type="Proteomes" id="UP000008810">
    <property type="component" value="Chromosome 4"/>
</dbReference>
<dbReference type="EMBL" id="CM000883">
    <property type="protein sequence ID" value="KQJ88457.2"/>
    <property type="molecule type" value="Genomic_DNA"/>
</dbReference>